<dbReference type="InterPro" id="IPR013249">
    <property type="entry name" value="RNA_pol_sigma70_r4_t2"/>
</dbReference>
<dbReference type="Pfam" id="PF08281">
    <property type="entry name" value="Sigma70_r4_2"/>
    <property type="match status" value="1"/>
</dbReference>
<feature type="domain" description="RNA polymerase sigma-70 region 2" evidence="5">
    <location>
        <begin position="9"/>
        <end position="74"/>
    </location>
</feature>
<dbReference type="EMBL" id="JBBPCC010000001">
    <property type="protein sequence ID" value="MEK8126690.1"/>
    <property type="molecule type" value="Genomic_DNA"/>
</dbReference>
<accession>A0ABU9DF70</accession>
<dbReference type="SUPFAM" id="SSF88659">
    <property type="entry name" value="Sigma3 and sigma4 domains of RNA polymerase sigma factors"/>
    <property type="match status" value="1"/>
</dbReference>
<dbReference type="InterPro" id="IPR036388">
    <property type="entry name" value="WH-like_DNA-bd_sf"/>
</dbReference>
<proteinExistence type="inferred from homology"/>
<keyword evidence="2" id="KW-0805">Transcription regulation</keyword>
<dbReference type="InterPro" id="IPR007627">
    <property type="entry name" value="RNA_pol_sigma70_r2"/>
</dbReference>
<comment type="caution">
    <text evidence="7">The sequence shown here is derived from an EMBL/GenBank/DDBJ whole genome shotgun (WGS) entry which is preliminary data.</text>
</comment>
<dbReference type="Pfam" id="PF04542">
    <property type="entry name" value="Sigma70_r2"/>
    <property type="match status" value="1"/>
</dbReference>
<feature type="domain" description="RNA polymerase sigma factor 70 region 4 type 2" evidence="6">
    <location>
        <begin position="113"/>
        <end position="165"/>
    </location>
</feature>
<dbReference type="NCBIfam" id="TIGR02937">
    <property type="entry name" value="sigma70-ECF"/>
    <property type="match status" value="1"/>
</dbReference>
<evidence type="ECO:0000256" key="4">
    <source>
        <dbReference type="ARBA" id="ARBA00023163"/>
    </source>
</evidence>
<evidence type="ECO:0000259" key="6">
    <source>
        <dbReference type="Pfam" id="PF08281"/>
    </source>
</evidence>
<comment type="similarity">
    <text evidence="1">Belongs to the sigma-70 factor family. ECF subfamily.</text>
</comment>
<evidence type="ECO:0000256" key="1">
    <source>
        <dbReference type="ARBA" id="ARBA00010641"/>
    </source>
</evidence>
<keyword evidence="8" id="KW-1185">Reference proteome</keyword>
<dbReference type="Gene3D" id="1.10.1740.10">
    <property type="match status" value="1"/>
</dbReference>
<dbReference type="InterPro" id="IPR013324">
    <property type="entry name" value="RNA_pol_sigma_r3/r4-like"/>
</dbReference>
<organism evidence="7 8">
    <name type="scientific">Paenibacillus filicis</name>
    <dbReference type="NCBI Taxonomy" id="669464"/>
    <lineage>
        <taxon>Bacteria</taxon>
        <taxon>Bacillati</taxon>
        <taxon>Bacillota</taxon>
        <taxon>Bacilli</taxon>
        <taxon>Bacillales</taxon>
        <taxon>Paenibacillaceae</taxon>
        <taxon>Paenibacillus</taxon>
    </lineage>
</organism>
<dbReference type="SUPFAM" id="SSF88946">
    <property type="entry name" value="Sigma2 domain of RNA polymerase sigma factors"/>
    <property type="match status" value="1"/>
</dbReference>
<evidence type="ECO:0000256" key="2">
    <source>
        <dbReference type="ARBA" id="ARBA00023015"/>
    </source>
</evidence>
<dbReference type="InterPro" id="IPR039425">
    <property type="entry name" value="RNA_pol_sigma-70-like"/>
</dbReference>
<dbReference type="InterPro" id="IPR013325">
    <property type="entry name" value="RNA_pol_sigma_r2"/>
</dbReference>
<dbReference type="InterPro" id="IPR014284">
    <property type="entry name" value="RNA_pol_sigma-70_dom"/>
</dbReference>
<dbReference type="Proteomes" id="UP001469365">
    <property type="component" value="Unassembled WGS sequence"/>
</dbReference>
<evidence type="ECO:0000313" key="8">
    <source>
        <dbReference type="Proteomes" id="UP001469365"/>
    </source>
</evidence>
<keyword evidence="3" id="KW-0731">Sigma factor</keyword>
<dbReference type="CDD" id="cd06171">
    <property type="entry name" value="Sigma70_r4"/>
    <property type="match status" value="1"/>
</dbReference>
<dbReference type="RefSeq" id="WP_341413742.1">
    <property type="nucleotide sequence ID" value="NZ_JBBPCC010000001.1"/>
</dbReference>
<keyword evidence="4" id="KW-0804">Transcription</keyword>
<evidence type="ECO:0000313" key="7">
    <source>
        <dbReference type="EMBL" id="MEK8126690.1"/>
    </source>
</evidence>
<protein>
    <submittedName>
        <fullName evidence="7">Sigma-70 family RNA polymerase sigma factor</fullName>
    </submittedName>
</protein>
<gene>
    <name evidence="7" type="ORF">WMW72_02080</name>
</gene>
<evidence type="ECO:0000256" key="3">
    <source>
        <dbReference type="ARBA" id="ARBA00023082"/>
    </source>
</evidence>
<evidence type="ECO:0000259" key="5">
    <source>
        <dbReference type="Pfam" id="PF04542"/>
    </source>
</evidence>
<name>A0ABU9DF70_9BACL</name>
<sequence length="175" mass="20205">MDIEELDELIKLHGRAIYGFCSKLTRNKADTDDLYQETFLTAMEVLHKLDVNHNPRGFLISIAIRLRNNNRRKFAWRQRIAPTAELNEDVHKICKSEGEATPEEVVLSRELRDVIQAAADKLNDKLKIPLYMYYTAEMSVDEIASTLNIPSGTVKSRLHQARKSMKQILEVESYE</sequence>
<reference evidence="7 8" key="1">
    <citation type="submission" date="2024-04" db="EMBL/GenBank/DDBJ databases">
        <title>draft genome sequnece of Paenibacillus filicis.</title>
        <authorList>
            <person name="Kim D.-U."/>
        </authorList>
    </citation>
    <scope>NUCLEOTIDE SEQUENCE [LARGE SCALE GENOMIC DNA]</scope>
    <source>
        <strain evidence="7 8">KACC14197</strain>
    </source>
</reference>
<dbReference type="PANTHER" id="PTHR43133">
    <property type="entry name" value="RNA POLYMERASE ECF-TYPE SIGMA FACTO"/>
    <property type="match status" value="1"/>
</dbReference>
<dbReference type="Gene3D" id="1.10.10.10">
    <property type="entry name" value="Winged helix-like DNA-binding domain superfamily/Winged helix DNA-binding domain"/>
    <property type="match status" value="1"/>
</dbReference>
<dbReference type="PANTHER" id="PTHR43133:SF60">
    <property type="entry name" value="RNA POLYMERASE SIGMA FACTOR SIGV"/>
    <property type="match status" value="1"/>
</dbReference>